<dbReference type="SMART" id="SM01180">
    <property type="entry name" value="DWNN"/>
    <property type="match status" value="1"/>
</dbReference>
<organism evidence="11">
    <name type="scientific">Physcomitrium patens</name>
    <name type="common">Spreading-leaved earth moss</name>
    <name type="synonym">Physcomitrella patens</name>
    <dbReference type="NCBI Taxonomy" id="3218"/>
    <lineage>
        <taxon>Eukaryota</taxon>
        <taxon>Viridiplantae</taxon>
        <taxon>Streptophyta</taxon>
        <taxon>Embryophyta</taxon>
        <taxon>Bryophyta</taxon>
        <taxon>Bryophytina</taxon>
        <taxon>Bryopsida</taxon>
        <taxon>Funariidae</taxon>
        <taxon>Funariales</taxon>
        <taxon>Funariaceae</taxon>
        <taxon>Physcomitrium</taxon>
    </lineage>
</organism>
<reference evidence="11 13" key="2">
    <citation type="journal article" date="2018" name="Plant J.">
        <title>The Physcomitrella patens chromosome-scale assembly reveals moss genome structure and evolution.</title>
        <authorList>
            <person name="Lang D."/>
            <person name="Ullrich K.K."/>
            <person name="Murat F."/>
            <person name="Fuchs J."/>
            <person name="Jenkins J."/>
            <person name="Haas F.B."/>
            <person name="Piednoel M."/>
            <person name="Gundlach H."/>
            <person name="Van Bel M."/>
            <person name="Meyberg R."/>
            <person name="Vives C."/>
            <person name="Morata J."/>
            <person name="Symeonidi A."/>
            <person name="Hiss M."/>
            <person name="Muchero W."/>
            <person name="Kamisugi Y."/>
            <person name="Saleh O."/>
            <person name="Blanc G."/>
            <person name="Decker E.L."/>
            <person name="van Gessel N."/>
            <person name="Grimwood J."/>
            <person name="Hayes R.D."/>
            <person name="Graham S.W."/>
            <person name="Gunter L.E."/>
            <person name="McDaniel S.F."/>
            <person name="Hoernstein S.N.W."/>
            <person name="Larsson A."/>
            <person name="Li F.W."/>
            <person name="Perroud P.F."/>
            <person name="Phillips J."/>
            <person name="Ranjan P."/>
            <person name="Rokshar D.S."/>
            <person name="Rothfels C.J."/>
            <person name="Schneider L."/>
            <person name="Shu S."/>
            <person name="Stevenson D.W."/>
            <person name="Thummler F."/>
            <person name="Tillich M."/>
            <person name="Villarreal Aguilar J.C."/>
            <person name="Widiez T."/>
            <person name="Wong G.K."/>
            <person name="Wymore A."/>
            <person name="Zhang Y."/>
            <person name="Zimmer A.D."/>
            <person name="Quatrano R.S."/>
            <person name="Mayer K.F.X."/>
            <person name="Goodstein D."/>
            <person name="Casacuberta J.M."/>
            <person name="Vandepoele K."/>
            <person name="Reski R."/>
            <person name="Cuming A.C."/>
            <person name="Tuskan G.A."/>
            <person name="Maumus F."/>
            <person name="Salse J."/>
            <person name="Schmutz J."/>
            <person name="Rensing S.A."/>
        </authorList>
    </citation>
    <scope>NUCLEOTIDE SEQUENCE [LARGE SCALE GENOMIC DNA]</scope>
    <source>
        <strain evidence="12 13">cv. Gransden 2004</strain>
    </source>
</reference>
<evidence type="ECO:0000313" key="11">
    <source>
        <dbReference type="EMBL" id="PNR47792.1"/>
    </source>
</evidence>
<keyword evidence="5" id="KW-0862">Zinc</keyword>
<evidence type="ECO:0000259" key="10">
    <source>
        <dbReference type="PROSITE" id="PS51282"/>
    </source>
</evidence>
<dbReference type="PaxDb" id="3218-PP1S199_16V6.1"/>
<dbReference type="AlphaFoldDB" id="A0A2K1K1Z8"/>
<dbReference type="PROSITE" id="PS51282">
    <property type="entry name" value="DWNN"/>
    <property type="match status" value="1"/>
</dbReference>
<evidence type="ECO:0000256" key="7">
    <source>
        <dbReference type="PROSITE-ProRule" id="PRU00175"/>
    </source>
</evidence>
<feature type="region of interest" description="Disordered" evidence="8">
    <location>
        <begin position="342"/>
        <end position="361"/>
    </location>
</feature>
<dbReference type="GO" id="GO:0016567">
    <property type="term" value="P:protein ubiquitination"/>
    <property type="evidence" value="ECO:0007669"/>
    <property type="project" value="UniProtKB-UniPathway"/>
</dbReference>
<dbReference type="EnsemblPlants" id="Pp3c9_4170V3.1">
    <property type="protein sequence ID" value="PAC:32913687.CDS.1"/>
    <property type="gene ID" value="Pp3c9_4170"/>
</dbReference>
<keyword evidence="3" id="KW-0479">Metal-binding</keyword>
<dbReference type="EnsemblPlants" id="Pp3c9_4170V3.2">
    <property type="protein sequence ID" value="PAC:32913688.CDS.1"/>
    <property type="gene ID" value="Pp3c9_4170"/>
</dbReference>
<keyword evidence="13" id="KW-1185">Reference proteome</keyword>
<gene>
    <name evidence="12" type="primary">LOC112286519</name>
    <name evidence="11" type="ORF">PHYPA_012265</name>
</gene>
<dbReference type="GO" id="GO:0006397">
    <property type="term" value="P:mRNA processing"/>
    <property type="evidence" value="ECO:0007669"/>
    <property type="project" value="InterPro"/>
</dbReference>
<evidence type="ECO:0000259" key="9">
    <source>
        <dbReference type="PROSITE" id="PS50089"/>
    </source>
</evidence>
<reference evidence="11 13" key="1">
    <citation type="journal article" date="2008" name="Science">
        <title>The Physcomitrella genome reveals evolutionary insights into the conquest of land by plants.</title>
        <authorList>
            <person name="Rensing S."/>
            <person name="Lang D."/>
            <person name="Zimmer A."/>
            <person name="Terry A."/>
            <person name="Salamov A."/>
            <person name="Shapiro H."/>
            <person name="Nishiyama T."/>
            <person name="Perroud P.-F."/>
            <person name="Lindquist E."/>
            <person name="Kamisugi Y."/>
            <person name="Tanahashi T."/>
            <person name="Sakakibara K."/>
            <person name="Fujita T."/>
            <person name="Oishi K."/>
            <person name="Shin-I T."/>
            <person name="Kuroki Y."/>
            <person name="Toyoda A."/>
            <person name="Suzuki Y."/>
            <person name="Hashimoto A."/>
            <person name="Yamaguchi K."/>
            <person name="Sugano A."/>
            <person name="Kohara Y."/>
            <person name="Fujiyama A."/>
            <person name="Anterola A."/>
            <person name="Aoki S."/>
            <person name="Ashton N."/>
            <person name="Barbazuk W.B."/>
            <person name="Barker E."/>
            <person name="Bennetzen J."/>
            <person name="Bezanilla M."/>
            <person name="Blankenship R."/>
            <person name="Cho S.H."/>
            <person name="Dutcher S."/>
            <person name="Estelle M."/>
            <person name="Fawcett J.A."/>
            <person name="Gundlach H."/>
            <person name="Hanada K."/>
            <person name="Heyl A."/>
            <person name="Hicks K.A."/>
            <person name="Hugh J."/>
            <person name="Lohr M."/>
            <person name="Mayer K."/>
            <person name="Melkozernov A."/>
            <person name="Murata T."/>
            <person name="Nelson D."/>
            <person name="Pils B."/>
            <person name="Prigge M."/>
            <person name="Reiss B."/>
            <person name="Renner T."/>
            <person name="Rombauts S."/>
            <person name="Rushton P."/>
            <person name="Sanderfoot A."/>
            <person name="Schween G."/>
            <person name="Shiu S.-H."/>
            <person name="Stueber K."/>
            <person name="Theodoulou F.L."/>
            <person name="Tu H."/>
            <person name="Van de Peer Y."/>
            <person name="Verrier P.J."/>
            <person name="Waters E."/>
            <person name="Wood A."/>
            <person name="Yang L."/>
            <person name="Cove D."/>
            <person name="Cuming A."/>
            <person name="Hasebe M."/>
            <person name="Lucas S."/>
            <person name="Mishler D.B."/>
            <person name="Reski R."/>
            <person name="Grigoriev I."/>
            <person name="Quatrano R.S."/>
            <person name="Boore J.L."/>
        </authorList>
    </citation>
    <scope>NUCLEOTIDE SEQUENCE [LARGE SCALE GENOMIC DNA]</scope>
    <source>
        <strain evidence="12 13">cv. Gransden 2004</strain>
    </source>
</reference>
<dbReference type="Gramene" id="Pp3c9_4170V3.1">
    <property type="protein sequence ID" value="PAC:32913687.CDS.1"/>
    <property type="gene ID" value="Pp3c9_4170"/>
</dbReference>
<sequence>MLPRFLDDCLFASVMAIRFRFFSSKAFDNVPVSGDYMSLLELKDAIAERVSPGILRGKGHVKEAFDFSIYDADSGEEIVGSNCKVYKYSCVLVKRVPAYVLSQQRAVARENRGEEIEERSKPVAGFDDDFGEVYSSPISDQIRCSSWDTATSCVTGADSRVNLAANKTARESVGRFRRGGFQSAKMPGTKLQTVKAPCKVDIRTEPFKMPCSMEIPPELLCSLCFSVMKDPVLIRCCCSSFCSNCIKAVLADQRKCPNCESTKCTGSDLLPNRHLFSMIQLFQKNDVSASSRSGSNGSSISVQSNNVNTHPISTPFNAKVYAHTPQQTLDSNCVRQKLPCASSSSSKLTDPKADSLAVSGSSQCLERKPLLITLSGAKRLKT</sequence>
<evidence type="ECO:0000256" key="3">
    <source>
        <dbReference type="ARBA" id="ARBA00022723"/>
    </source>
</evidence>
<dbReference type="SUPFAM" id="SSF57850">
    <property type="entry name" value="RING/U-box"/>
    <property type="match status" value="1"/>
</dbReference>
<evidence type="ECO:0000313" key="12">
    <source>
        <dbReference type="EnsemblPlants" id="PAC:32913687.CDS.1"/>
    </source>
</evidence>
<name>A0A2K1K1Z8_PHYPA</name>
<keyword evidence="6" id="KW-0539">Nucleus</keyword>
<dbReference type="RefSeq" id="XP_024384229.1">
    <property type="nucleotide sequence ID" value="XM_024528461.2"/>
</dbReference>
<dbReference type="UniPathway" id="UPA00143"/>
<evidence type="ECO:0008006" key="14">
    <source>
        <dbReference type="Google" id="ProtNLM"/>
    </source>
</evidence>
<evidence type="ECO:0000256" key="2">
    <source>
        <dbReference type="ARBA" id="ARBA00004906"/>
    </source>
</evidence>
<dbReference type="PROSITE" id="PS50089">
    <property type="entry name" value="ZF_RING_2"/>
    <property type="match status" value="1"/>
</dbReference>
<dbReference type="GO" id="GO:0008270">
    <property type="term" value="F:zinc ion binding"/>
    <property type="evidence" value="ECO:0007669"/>
    <property type="project" value="UniProtKB-KW"/>
</dbReference>
<dbReference type="EMBL" id="ABEU02000009">
    <property type="protein sequence ID" value="PNR47792.1"/>
    <property type="molecule type" value="Genomic_DNA"/>
</dbReference>
<dbReference type="STRING" id="3218.A0A2K1K1Z8"/>
<dbReference type="GeneID" id="112286519"/>
<dbReference type="PANTHER" id="PTHR15439">
    <property type="entry name" value="RETINOBLASTOMA-BINDING PROTEIN 6"/>
    <property type="match status" value="1"/>
</dbReference>
<dbReference type="Proteomes" id="UP000006727">
    <property type="component" value="Chromosome 9"/>
</dbReference>
<dbReference type="Pfam" id="PF08783">
    <property type="entry name" value="DWNN"/>
    <property type="match status" value="1"/>
</dbReference>
<dbReference type="OMA" id="MCEENNT"/>
<dbReference type="InterPro" id="IPR014891">
    <property type="entry name" value="DWNN_domain"/>
</dbReference>
<dbReference type="GO" id="GO:0005634">
    <property type="term" value="C:nucleus"/>
    <property type="evidence" value="ECO:0007669"/>
    <property type="project" value="UniProtKB-SubCell"/>
</dbReference>
<dbReference type="Pfam" id="PF04564">
    <property type="entry name" value="U-box"/>
    <property type="match status" value="1"/>
</dbReference>
<evidence type="ECO:0000256" key="5">
    <source>
        <dbReference type="ARBA" id="ARBA00022833"/>
    </source>
</evidence>
<dbReference type="Gramene" id="Pp3c9_4170V3.2">
    <property type="protein sequence ID" value="PAC:32913688.CDS.1"/>
    <property type="gene ID" value="Pp3c9_4170"/>
</dbReference>
<dbReference type="InterPro" id="IPR013083">
    <property type="entry name" value="Znf_RING/FYVE/PHD"/>
</dbReference>
<comment type="subcellular location">
    <subcellularLocation>
        <location evidence="1">Nucleus</location>
    </subcellularLocation>
</comment>
<evidence type="ECO:0000256" key="6">
    <source>
        <dbReference type="ARBA" id="ARBA00023242"/>
    </source>
</evidence>
<reference evidence="12" key="3">
    <citation type="submission" date="2020-12" db="UniProtKB">
        <authorList>
            <consortium name="EnsemblPlants"/>
        </authorList>
    </citation>
    <scope>IDENTIFICATION</scope>
</reference>
<evidence type="ECO:0000256" key="8">
    <source>
        <dbReference type="SAM" id="MobiDB-lite"/>
    </source>
</evidence>
<dbReference type="InterPro" id="IPR033489">
    <property type="entry name" value="RBBP6"/>
</dbReference>
<proteinExistence type="predicted"/>
<feature type="domain" description="DWNN" evidence="10">
    <location>
        <begin position="17"/>
        <end position="97"/>
    </location>
</feature>
<evidence type="ECO:0000313" key="13">
    <source>
        <dbReference type="Proteomes" id="UP000006727"/>
    </source>
</evidence>
<dbReference type="PANTHER" id="PTHR15439:SF0">
    <property type="entry name" value="CELL DIVISION CYCLE AND APOPTOSIS REGULATOR PROTEIN 1-RELATED"/>
    <property type="match status" value="1"/>
</dbReference>
<dbReference type="GO" id="GO:0061630">
    <property type="term" value="F:ubiquitin protein ligase activity"/>
    <property type="evidence" value="ECO:0007669"/>
    <property type="project" value="InterPro"/>
</dbReference>
<accession>A0A2K1K1Z8</accession>
<keyword evidence="4 7" id="KW-0863">Zinc-finger</keyword>
<dbReference type="InterPro" id="IPR001841">
    <property type="entry name" value="Znf_RING"/>
</dbReference>
<dbReference type="Gene3D" id="3.30.40.10">
    <property type="entry name" value="Zinc/RING finger domain, C3HC4 (zinc finger)"/>
    <property type="match status" value="1"/>
</dbReference>
<dbReference type="KEGG" id="ppp:112286519"/>
<dbReference type="InterPro" id="IPR003613">
    <property type="entry name" value="Ubox_domain"/>
</dbReference>
<dbReference type="OrthoDB" id="106784at2759"/>
<dbReference type="Gene3D" id="3.10.20.90">
    <property type="entry name" value="Phosphatidylinositol 3-kinase Catalytic Subunit, Chain A, domain 1"/>
    <property type="match status" value="1"/>
</dbReference>
<feature type="domain" description="RING-type" evidence="9">
    <location>
        <begin position="221"/>
        <end position="260"/>
    </location>
</feature>
<protein>
    <recommendedName>
        <fullName evidence="14">RING-type domain-containing protein</fullName>
    </recommendedName>
</protein>
<comment type="pathway">
    <text evidence="2">Protein modification; protein ubiquitination.</text>
</comment>
<evidence type="ECO:0000256" key="4">
    <source>
        <dbReference type="ARBA" id="ARBA00022771"/>
    </source>
</evidence>
<evidence type="ECO:0000256" key="1">
    <source>
        <dbReference type="ARBA" id="ARBA00004123"/>
    </source>
</evidence>